<dbReference type="AlphaFoldDB" id="A0A6J4S157"/>
<proteinExistence type="predicted"/>
<feature type="compositionally biased region" description="Low complexity" evidence="1">
    <location>
        <begin position="1"/>
        <end position="16"/>
    </location>
</feature>
<organism evidence="2">
    <name type="scientific">uncultured Solirubrobacteraceae bacterium</name>
    <dbReference type="NCBI Taxonomy" id="1162706"/>
    <lineage>
        <taxon>Bacteria</taxon>
        <taxon>Bacillati</taxon>
        <taxon>Actinomycetota</taxon>
        <taxon>Thermoleophilia</taxon>
        <taxon>Solirubrobacterales</taxon>
        <taxon>Solirubrobacteraceae</taxon>
        <taxon>environmental samples</taxon>
    </lineage>
</organism>
<reference evidence="2" key="1">
    <citation type="submission" date="2020-02" db="EMBL/GenBank/DDBJ databases">
        <authorList>
            <person name="Meier V. D."/>
        </authorList>
    </citation>
    <scope>NUCLEOTIDE SEQUENCE</scope>
    <source>
        <strain evidence="2">AVDCRST_MAG53</strain>
    </source>
</reference>
<feature type="non-terminal residue" evidence="2">
    <location>
        <position position="1"/>
    </location>
</feature>
<dbReference type="EMBL" id="CADCVR010000035">
    <property type="protein sequence ID" value="CAA9487103.1"/>
    <property type="molecule type" value="Genomic_DNA"/>
</dbReference>
<dbReference type="GO" id="GO:0004316">
    <property type="term" value="F:3-oxoacyl-[acyl-carrier-protein] reductase (NADPH) activity"/>
    <property type="evidence" value="ECO:0007669"/>
    <property type="project" value="UniProtKB-EC"/>
</dbReference>
<evidence type="ECO:0000313" key="2">
    <source>
        <dbReference type="EMBL" id="CAA9487103.1"/>
    </source>
</evidence>
<evidence type="ECO:0000256" key="1">
    <source>
        <dbReference type="SAM" id="MobiDB-lite"/>
    </source>
</evidence>
<keyword evidence="2" id="KW-0560">Oxidoreductase</keyword>
<sequence>EPGDAAAAQGAAAGGASSTSGRVRCRRHQGTDPLRRGQSRRRGDVAIVGTRGGGYGITVNVITPHPGGARPLPARAARGSTRNARCAAM</sequence>
<gene>
    <name evidence="2" type="ORF">AVDCRST_MAG53-1076</name>
</gene>
<feature type="compositionally biased region" description="Low complexity" evidence="1">
    <location>
        <begin position="66"/>
        <end position="79"/>
    </location>
</feature>
<feature type="region of interest" description="Disordered" evidence="1">
    <location>
        <begin position="1"/>
        <end position="49"/>
    </location>
</feature>
<name>A0A6J4S157_9ACTN</name>
<feature type="region of interest" description="Disordered" evidence="1">
    <location>
        <begin position="65"/>
        <end position="89"/>
    </location>
</feature>
<feature type="non-terminal residue" evidence="2">
    <location>
        <position position="89"/>
    </location>
</feature>
<accession>A0A6J4S157</accession>
<protein>
    <submittedName>
        <fullName evidence="2">3-oxoacyl-[acyl-carrier protein] reductase</fullName>
        <ecNumber evidence="2">1.1.1.100</ecNumber>
    </submittedName>
</protein>
<dbReference type="EC" id="1.1.1.100" evidence="2"/>